<dbReference type="Gene3D" id="1.10.10.60">
    <property type="entry name" value="Homeodomain-like"/>
    <property type="match status" value="2"/>
</dbReference>
<accession>A0A917C615</accession>
<keyword evidence="9" id="KW-1185">Reference proteome</keyword>
<evidence type="ECO:0000256" key="3">
    <source>
        <dbReference type="ARBA" id="ARBA00023163"/>
    </source>
</evidence>
<evidence type="ECO:0000313" key="8">
    <source>
        <dbReference type="EMBL" id="GGF73630.1"/>
    </source>
</evidence>
<dbReference type="SMART" id="SM00448">
    <property type="entry name" value="REC"/>
    <property type="match status" value="1"/>
</dbReference>
<dbReference type="PROSITE" id="PS50110">
    <property type="entry name" value="RESPONSE_REGULATORY"/>
    <property type="match status" value="1"/>
</dbReference>
<evidence type="ECO:0000259" key="6">
    <source>
        <dbReference type="PROSITE" id="PS01124"/>
    </source>
</evidence>
<dbReference type="InterPro" id="IPR018060">
    <property type="entry name" value="HTH_AraC"/>
</dbReference>
<gene>
    <name evidence="8" type="ORF">GCM10010912_18570</name>
</gene>
<feature type="domain" description="Response regulatory" evidence="7">
    <location>
        <begin position="3"/>
        <end position="120"/>
    </location>
</feature>
<dbReference type="PANTHER" id="PTHR43280:SF27">
    <property type="entry name" value="TRANSCRIPTIONAL REGULATOR MTLR"/>
    <property type="match status" value="1"/>
</dbReference>
<dbReference type="Gene3D" id="3.40.50.2300">
    <property type="match status" value="1"/>
</dbReference>
<dbReference type="InterPro" id="IPR001789">
    <property type="entry name" value="Sig_transdc_resp-reg_receiver"/>
</dbReference>
<keyword evidence="3" id="KW-0804">Transcription</keyword>
<dbReference type="GO" id="GO:0000160">
    <property type="term" value="P:phosphorelay signal transduction system"/>
    <property type="evidence" value="ECO:0007669"/>
    <property type="project" value="InterPro"/>
</dbReference>
<dbReference type="RefSeq" id="WP_189024092.1">
    <property type="nucleotide sequence ID" value="NZ_BMKR01000006.1"/>
</dbReference>
<keyword evidence="1" id="KW-0805">Transcription regulation</keyword>
<sequence>MIRIMIVEDEEVIRKGILDLISRGAPDFRVVKEAHHGREALEYLNHNVVDAIITDIRMREMDGLQMVEKLRSQYETLPVIIVSGYGDFGYAQKALQQGVTDYLLKPVDRKAFMTSLNKIRLALHPGEEQTDAPSAGNTTETGTPNDSEGRRLIHKLKAYIQAHPGEDLRLQTLSERVHLNSSYLSQLFKQTEGINLSDYIAEMRIREACRLLRTTGLKIYDVARLSGYQSPKHFMLVFKQHTGLTPSSYRDHEFS</sequence>
<dbReference type="GO" id="GO:0043565">
    <property type="term" value="F:sequence-specific DNA binding"/>
    <property type="evidence" value="ECO:0007669"/>
    <property type="project" value="InterPro"/>
</dbReference>
<dbReference type="SUPFAM" id="SSF52172">
    <property type="entry name" value="CheY-like"/>
    <property type="match status" value="1"/>
</dbReference>
<evidence type="ECO:0000256" key="2">
    <source>
        <dbReference type="ARBA" id="ARBA00023125"/>
    </source>
</evidence>
<dbReference type="SUPFAM" id="SSF46689">
    <property type="entry name" value="Homeodomain-like"/>
    <property type="match status" value="2"/>
</dbReference>
<comment type="caution">
    <text evidence="8">The sequence shown here is derived from an EMBL/GenBank/DDBJ whole genome shotgun (WGS) entry which is preliminary data.</text>
</comment>
<dbReference type="InterPro" id="IPR009057">
    <property type="entry name" value="Homeodomain-like_sf"/>
</dbReference>
<dbReference type="CDD" id="cd17536">
    <property type="entry name" value="REC_YesN-like"/>
    <property type="match status" value="1"/>
</dbReference>
<proteinExistence type="predicted"/>
<reference evidence="8" key="2">
    <citation type="submission" date="2020-09" db="EMBL/GenBank/DDBJ databases">
        <authorList>
            <person name="Sun Q."/>
            <person name="Zhou Y."/>
        </authorList>
    </citation>
    <scope>NUCLEOTIDE SEQUENCE</scope>
    <source>
        <strain evidence="8">CGMCC 1.16134</strain>
    </source>
</reference>
<evidence type="ECO:0000256" key="4">
    <source>
        <dbReference type="PROSITE-ProRule" id="PRU00169"/>
    </source>
</evidence>
<dbReference type="PROSITE" id="PS00041">
    <property type="entry name" value="HTH_ARAC_FAMILY_1"/>
    <property type="match status" value="1"/>
</dbReference>
<evidence type="ECO:0000313" key="9">
    <source>
        <dbReference type="Proteomes" id="UP000637643"/>
    </source>
</evidence>
<name>A0A917C615_9BACL</name>
<keyword evidence="2 8" id="KW-0238">DNA-binding</keyword>
<organism evidence="8 9">
    <name type="scientific">Paenibacillus albidus</name>
    <dbReference type="NCBI Taxonomy" id="2041023"/>
    <lineage>
        <taxon>Bacteria</taxon>
        <taxon>Bacillati</taxon>
        <taxon>Bacillota</taxon>
        <taxon>Bacilli</taxon>
        <taxon>Bacillales</taxon>
        <taxon>Paenibacillaceae</taxon>
        <taxon>Paenibacillus</taxon>
    </lineage>
</organism>
<dbReference type="Proteomes" id="UP000637643">
    <property type="component" value="Unassembled WGS sequence"/>
</dbReference>
<dbReference type="EMBL" id="BMKR01000006">
    <property type="protein sequence ID" value="GGF73630.1"/>
    <property type="molecule type" value="Genomic_DNA"/>
</dbReference>
<dbReference type="GO" id="GO:0003700">
    <property type="term" value="F:DNA-binding transcription factor activity"/>
    <property type="evidence" value="ECO:0007669"/>
    <property type="project" value="InterPro"/>
</dbReference>
<feature type="region of interest" description="Disordered" evidence="5">
    <location>
        <begin position="123"/>
        <end position="148"/>
    </location>
</feature>
<dbReference type="Pfam" id="PF12833">
    <property type="entry name" value="HTH_18"/>
    <property type="match status" value="1"/>
</dbReference>
<protein>
    <submittedName>
        <fullName evidence="8">DNA-binding response regulator</fullName>
    </submittedName>
</protein>
<dbReference type="PRINTS" id="PR00032">
    <property type="entry name" value="HTHARAC"/>
</dbReference>
<dbReference type="PANTHER" id="PTHR43280">
    <property type="entry name" value="ARAC-FAMILY TRANSCRIPTIONAL REGULATOR"/>
    <property type="match status" value="1"/>
</dbReference>
<dbReference type="SMART" id="SM00342">
    <property type="entry name" value="HTH_ARAC"/>
    <property type="match status" value="1"/>
</dbReference>
<evidence type="ECO:0000259" key="7">
    <source>
        <dbReference type="PROSITE" id="PS50110"/>
    </source>
</evidence>
<dbReference type="PROSITE" id="PS01124">
    <property type="entry name" value="HTH_ARAC_FAMILY_2"/>
    <property type="match status" value="1"/>
</dbReference>
<dbReference type="Pfam" id="PF00072">
    <property type="entry name" value="Response_reg"/>
    <property type="match status" value="1"/>
</dbReference>
<keyword evidence="4" id="KW-0597">Phosphoprotein</keyword>
<dbReference type="AlphaFoldDB" id="A0A917C615"/>
<feature type="domain" description="HTH araC/xylS-type" evidence="6">
    <location>
        <begin position="154"/>
        <end position="252"/>
    </location>
</feature>
<evidence type="ECO:0000256" key="1">
    <source>
        <dbReference type="ARBA" id="ARBA00023015"/>
    </source>
</evidence>
<feature type="modified residue" description="4-aspartylphosphate" evidence="4">
    <location>
        <position position="55"/>
    </location>
</feature>
<reference evidence="8" key="1">
    <citation type="journal article" date="2014" name="Int. J. Syst. Evol. Microbiol.">
        <title>Complete genome sequence of Corynebacterium casei LMG S-19264T (=DSM 44701T), isolated from a smear-ripened cheese.</title>
        <authorList>
            <consortium name="US DOE Joint Genome Institute (JGI-PGF)"/>
            <person name="Walter F."/>
            <person name="Albersmeier A."/>
            <person name="Kalinowski J."/>
            <person name="Ruckert C."/>
        </authorList>
    </citation>
    <scope>NUCLEOTIDE SEQUENCE</scope>
    <source>
        <strain evidence="8">CGMCC 1.16134</strain>
    </source>
</reference>
<dbReference type="InterPro" id="IPR011006">
    <property type="entry name" value="CheY-like_superfamily"/>
</dbReference>
<feature type="compositionally biased region" description="Polar residues" evidence="5">
    <location>
        <begin position="131"/>
        <end position="146"/>
    </location>
</feature>
<dbReference type="InterPro" id="IPR018062">
    <property type="entry name" value="HTH_AraC-typ_CS"/>
</dbReference>
<dbReference type="InterPro" id="IPR020449">
    <property type="entry name" value="Tscrpt_reg_AraC-type_HTH"/>
</dbReference>
<evidence type="ECO:0000256" key="5">
    <source>
        <dbReference type="SAM" id="MobiDB-lite"/>
    </source>
</evidence>